<accession>A0AAN7WKX9</accession>
<feature type="transmembrane region" description="Helical" evidence="1">
    <location>
        <begin position="41"/>
        <end position="61"/>
    </location>
</feature>
<feature type="transmembrane region" description="Helical" evidence="1">
    <location>
        <begin position="145"/>
        <end position="168"/>
    </location>
</feature>
<evidence type="ECO:0000313" key="2">
    <source>
        <dbReference type="EMBL" id="KAK5700978.1"/>
    </source>
</evidence>
<keyword evidence="1" id="KW-1133">Transmembrane helix</keyword>
<organism evidence="2 3">
    <name type="scientific">Elasticomyces elasticus</name>
    <dbReference type="NCBI Taxonomy" id="574655"/>
    <lineage>
        <taxon>Eukaryota</taxon>
        <taxon>Fungi</taxon>
        <taxon>Dikarya</taxon>
        <taxon>Ascomycota</taxon>
        <taxon>Pezizomycotina</taxon>
        <taxon>Dothideomycetes</taxon>
        <taxon>Dothideomycetidae</taxon>
        <taxon>Mycosphaerellales</taxon>
        <taxon>Teratosphaeriaceae</taxon>
        <taxon>Elasticomyces</taxon>
    </lineage>
</organism>
<protein>
    <recommendedName>
        <fullName evidence="4">MARVEL domain-containing protein</fullName>
    </recommendedName>
</protein>
<dbReference type="EMBL" id="JAVRQU010000007">
    <property type="protein sequence ID" value="KAK5700978.1"/>
    <property type="molecule type" value="Genomic_DNA"/>
</dbReference>
<evidence type="ECO:0008006" key="4">
    <source>
        <dbReference type="Google" id="ProtNLM"/>
    </source>
</evidence>
<keyword evidence="1" id="KW-0472">Membrane</keyword>
<dbReference type="Proteomes" id="UP001310594">
    <property type="component" value="Unassembled WGS sequence"/>
</dbReference>
<name>A0AAN7WKX9_9PEZI</name>
<feature type="transmembrane region" description="Helical" evidence="1">
    <location>
        <begin position="96"/>
        <end position="118"/>
    </location>
</feature>
<reference evidence="2" key="1">
    <citation type="submission" date="2023-08" db="EMBL/GenBank/DDBJ databases">
        <title>Black Yeasts Isolated from many extreme environments.</title>
        <authorList>
            <person name="Coleine C."/>
            <person name="Stajich J.E."/>
            <person name="Selbmann L."/>
        </authorList>
    </citation>
    <scope>NUCLEOTIDE SEQUENCE</scope>
    <source>
        <strain evidence="2">CCFEE 5810</strain>
    </source>
</reference>
<gene>
    <name evidence="2" type="ORF">LTR97_005497</name>
</gene>
<proteinExistence type="predicted"/>
<feature type="transmembrane region" description="Helical" evidence="1">
    <location>
        <begin position="73"/>
        <end position="90"/>
    </location>
</feature>
<dbReference type="AlphaFoldDB" id="A0AAN7WKX9"/>
<comment type="caution">
    <text evidence="2">The sequence shown here is derived from an EMBL/GenBank/DDBJ whole genome shotgun (WGS) entry which is preliminary data.</text>
</comment>
<evidence type="ECO:0000313" key="3">
    <source>
        <dbReference type="Proteomes" id="UP001310594"/>
    </source>
</evidence>
<sequence length="169" mass="17849">MDPEKQAGPDSLYSSSAYDARMVEQQPQHRGKLVATKFLRGVQYVTLIVSLPFVCCAIDRNILAPGVTADEKALCASVVISLTILLYHMSFLHHSLVAGTLDAVAAVLLLATFVYFVCNSSSGKGVCGGPAQIGHWENHQGCERLGVATGFAGVAFGTFVASAILAFVS</sequence>
<keyword evidence="1" id="KW-0812">Transmembrane</keyword>
<evidence type="ECO:0000256" key="1">
    <source>
        <dbReference type="SAM" id="Phobius"/>
    </source>
</evidence>